<dbReference type="SUPFAM" id="SSF50965">
    <property type="entry name" value="Galactose oxidase, central domain"/>
    <property type="match status" value="1"/>
</dbReference>
<dbReference type="EMBL" id="CAJVQB010042759">
    <property type="protein sequence ID" value="CAG8830660.1"/>
    <property type="molecule type" value="Genomic_DNA"/>
</dbReference>
<evidence type="ECO:0000313" key="1">
    <source>
        <dbReference type="EMBL" id="CAG8830660.1"/>
    </source>
</evidence>
<proteinExistence type="predicted"/>
<gene>
    <name evidence="1" type="ORF">GMARGA_LOCUS30404</name>
</gene>
<name>A0ABN7WFJ6_GIGMA</name>
<accession>A0ABN7WFJ6</accession>
<feature type="non-terminal residue" evidence="1">
    <location>
        <position position="1"/>
    </location>
</feature>
<keyword evidence="2" id="KW-1185">Reference proteome</keyword>
<dbReference type="InterPro" id="IPR015915">
    <property type="entry name" value="Kelch-typ_b-propeller"/>
</dbReference>
<protein>
    <submittedName>
        <fullName evidence="1">33510_t:CDS:1</fullName>
    </submittedName>
</protein>
<dbReference type="Gene3D" id="2.120.10.80">
    <property type="entry name" value="Kelch-type beta propeller"/>
    <property type="match status" value="1"/>
</dbReference>
<comment type="caution">
    <text evidence="1">The sequence shown here is derived from an EMBL/GenBank/DDBJ whole genome shotgun (WGS) entry which is preliminary data.</text>
</comment>
<organism evidence="1 2">
    <name type="scientific">Gigaspora margarita</name>
    <dbReference type="NCBI Taxonomy" id="4874"/>
    <lineage>
        <taxon>Eukaryota</taxon>
        <taxon>Fungi</taxon>
        <taxon>Fungi incertae sedis</taxon>
        <taxon>Mucoromycota</taxon>
        <taxon>Glomeromycotina</taxon>
        <taxon>Glomeromycetes</taxon>
        <taxon>Diversisporales</taxon>
        <taxon>Gigasporaceae</taxon>
        <taxon>Gigaspora</taxon>
    </lineage>
</organism>
<dbReference type="Proteomes" id="UP000789901">
    <property type="component" value="Unassembled WGS sequence"/>
</dbReference>
<reference evidence="1 2" key="1">
    <citation type="submission" date="2021-06" db="EMBL/GenBank/DDBJ databases">
        <authorList>
            <person name="Kallberg Y."/>
            <person name="Tangrot J."/>
            <person name="Rosling A."/>
        </authorList>
    </citation>
    <scope>NUCLEOTIDE SEQUENCE [LARGE SCALE GENOMIC DNA]</scope>
    <source>
        <strain evidence="1 2">120-4 pot B 10/14</strain>
    </source>
</reference>
<evidence type="ECO:0000313" key="2">
    <source>
        <dbReference type="Proteomes" id="UP000789901"/>
    </source>
</evidence>
<sequence>ASACIGGTNNDEIFIFDGHCYDNYFIKKLDTNKQQWVNITSTECVPENRTSISCAKFSNNFIAIFIGNITLDTSNILIFNTLSLSWSLSIASKMCYHLGMVILQ</sequence>
<dbReference type="InterPro" id="IPR011043">
    <property type="entry name" value="Gal_Oxase/kelch_b-propeller"/>
</dbReference>